<feature type="coiled-coil region" evidence="1">
    <location>
        <begin position="89"/>
        <end position="123"/>
    </location>
</feature>
<protein>
    <submittedName>
        <fullName evidence="3">BZ3500_MvSof-1268-A1-R1_Chr6-2g08465 protein</fullName>
    </submittedName>
</protein>
<evidence type="ECO:0000256" key="1">
    <source>
        <dbReference type="SAM" id="Coils"/>
    </source>
</evidence>
<dbReference type="OrthoDB" id="2537878at2759"/>
<keyword evidence="4" id="KW-1185">Reference proteome</keyword>
<sequence>MSDSTRIPPTPVTISPDTPTPHFDVDEMRRIFEADQSHDNEQMNSSFLHLKSQTSTDGLIRPETALLAEFDQLMKDFEVWSHAHVSRRAIEDQMDLENMAQELAKEEERNQQQKNSIAALMRSIVGAVEAFRQDKIDVSPVPTQD</sequence>
<reference evidence="4" key="1">
    <citation type="submission" date="2016-10" db="EMBL/GenBank/DDBJ databases">
        <authorList>
            <person name="Jeantristanb JTB J.-T."/>
            <person name="Ricardo R."/>
        </authorList>
    </citation>
    <scope>NUCLEOTIDE SEQUENCE [LARGE SCALE GENOMIC DNA]</scope>
</reference>
<dbReference type="AlphaFoldDB" id="A0A2X0KK07"/>
<gene>
    <name evidence="3" type="ORF">BZ3500_MVSOF-1268-A1-R1_CHR6-2G08465</name>
</gene>
<keyword evidence="1" id="KW-0175">Coiled coil</keyword>
<organism evidence="3 4">
    <name type="scientific">Microbotryum saponariae</name>
    <dbReference type="NCBI Taxonomy" id="289078"/>
    <lineage>
        <taxon>Eukaryota</taxon>
        <taxon>Fungi</taxon>
        <taxon>Dikarya</taxon>
        <taxon>Basidiomycota</taxon>
        <taxon>Pucciniomycotina</taxon>
        <taxon>Microbotryomycetes</taxon>
        <taxon>Microbotryales</taxon>
        <taxon>Microbotryaceae</taxon>
        <taxon>Microbotryum</taxon>
    </lineage>
</organism>
<feature type="compositionally biased region" description="Polar residues" evidence="2">
    <location>
        <begin position="1"/>
        <end position="17"/>
    </location>
</feature>
<dbReference type="EMBL" id="FMWP01000047">
    <property type="protein sequence ID" value="SCZ93107.1"/>
    <property type="molecule type" value="Genomic_DNA"/>
</dbReference>
<accession>A0A2X0KK07</accession>
<evidence type="ECO:0000313" key="4">
    <source>
        <dbReference type="Proteomes" id="UP000249723"/>
    </source>
</evidence>
<evidence type="ECO:0000313" key="3">
    <source>
        <dbReference type="EMBL" id="SCZ93107.1"/>
    </source>
</evidence>
<name>A0A2X0KK07_9BASI</name>
<dbReference type="Proteomes" id="UP000249723">
    <property type="component" value="Unassembled WGS sequence"/>
</dbReference>
<feature type="region of interest" description="Disordered" evidence="2">
    <location>
        <begin position="1"/>
        <end position="22"/>
    </location>
</feature>
<evidence type="ECO:0000256" key="2">
    <source>
        <dbReference type="SAM" id="MobiDB-lite"/>
    </source>
</evidence>
<proteinExistence type="predicted"/>